<gene>
    <name evidence="2" type="ORF">QBC33DRAFT_551251</name>
</gene>
<dbReference type="AlphaFoldDB" id="A0AAJ0FBU0"/>
<dbReference type="PROSITE" id="PS51257">
    <property type="entry name" value="PROKAR_LIPOPROTEIN"/>
    <property type="match status" value="1"/>
</dbReference>
<sequence>MEGLYGRSWVFVCVSWVSLACVGVLFICPSWATFTLILHLSFVCNIIVQWKEINERSSNITSIHISPMA</sequence>
<keyword evidence="3" id="KW-1185">Reference proteome</keyword>
<dbReference type="GeneID" id="85312339"/>
<proteinExistence type="predicted"/>
<evidence type="ECO:0000313" key="3">
    <source>
        <dbReference type="Proteomes" id="UP001244011"/>
    </source>
</evidence>
<keyword evidence="1" id="KW-0472">Membrane</keyword>
<protein>
    <submittedName>
        <fullName evidence="2">Uncharacterized protein</fullName>
    </submittedName>
</protein>
<dbReference type="EMBL" id="MU839033">
    <property type="protein sequence ID" value="KAK1762866.1"/>
    <property type="molecule type" value="Genomic_DNA"/>
</dbReference>
<keyword evidence="1" id="KW-0812">Transmembrane</keyword>
<reference evidence="2" key="1">
    <citation type="submission" date="2023-06" db="EMBL/GenBank/DDBJ databases">
        <title>Genome-scale phylogeny and comparative genomics of the fungal order Sordariales.</title>
        <authorList>
            <consortium name="Lawrence Berkeley National Laboratory"/>
            <person name="Hensen N."/>
            <person name="Bonometti L."/>
            <person name="Westerberg I."/>
            <person name="Brannstrom I.O."/>
            <person name="Guillou S."/>
            <person name="Cros-Aarteil S."/>
            <person name="Calhoun S."/>
            <person name="Haridas S."/>
            <person name="Kuo A."/>
            <person name="Mondo S."/>
            <person name="Pangilinan J."/>
            <person name="Riley R."/>
            <person name="Labutti K."/>
            <person name="Andreopoulos B."/>
            <person name="Lipzen A."/>
            <person name="Chen C."/>
            <person name="Yanf M."/>
            <person name="Daum C."/>
            <person name="Ng V."/>
            <person name="Clum A."/>
            <person name="Steindorff A."/>
            <person name="Ohm R."/>
            <person name="Martin F."/>
            <person name="Silar P."/>
            <person name="Natvig D."/>
            <person name="Lalanne C."/>
            <person name="Gautier V."/>
            <person name="Ament-Velasquez S.L."/>
            <person name="Kruys A."/>
            <person name="Hutchinson M.I."/>
            <person name="Powell A.J."/>
            <person name="Barry K."/>
            <person name="Miller A.N."/>
            <person name="Grigoriev I.V."/>
            <person name="Debuchy R."/>
            <person name="Gladieux P."/>
            <person name="Thoren M.H."/>
            <person name="Johannesson H."/>
        </authorList>
    </citation>
    <scope>NUCLEOTIDE SEQUENCE</scope>
    <source>
        <strain evidence="2">8032-3</strain>
    </source>
</reference>
<evidence type="ECO:0000313" key="2">
    <source>
        <dbReference type="EMBL" id="KAK1762866.1"/>
    </source>
</evidence>
<keyword evidence="1" id="KW-1133">Transmembrane helix</keyword>
<name>A0AAJ0FBU0_9PEZI</name>
<dbReference type="RefSeq" id="XP_060279079.1">
    <property type="nucleotide sequence ID" value="XM_060429152.1"/>
</dbReference>
<feature type="transmembrane region" description="Helical" evidence="1">
    <location>
        <begin position="9"/>
        <end position="27"/>
    </location>
</feature>
<evidence type="ECO:0000256" key="1">
    <source>
        <dbReference type="SAM" id="Phobius"/>
    </source>
</evidence>
<comment type="caution">
    <text evidence="2">The sequence shown here is derived from an EMBL/GenBank/DDBJ whole genome shotgun (WGS) entry which is preliminary data.</text>
</comment>
<dbReference type="Proteomes" id="UP001244011">
    <property type="component" value="Unassembled WGS sequence"/>
</dbReference>
<feature type="transmembrane region" description="Helical" evidence="1">
    <location>
        <begin position="33"/>
        <end position="50"/>
    </location>
</feature>
<accession>A0AAJ0FBU0</accession>
<organism evidence="2 3">
    <name type="scientific">Phialemonium atrogriseum</name>
    <dbReference type="NCBI Taxonomy" id="1093897"/>
    <lineage>
        <taxon>Eukaryota</taxon>
        <taxon>Fungi</taxon>
        <taxon>Dikarya</taxon>
        <taxon>Ascomycota</taxon>
        <taxon>Pezizomycotina</taxon>
        <taxon>Sordariomycetes</taxon>
        <taxon>Sordariomycetidae</taxon>
        <taxon>Cephalothecales</taxon>
        <taxon>Cephalothecaceae</taxon>
        <taxon>Phialemonium</taxon>
    </lineage>
</organism>